<reference evidence="5" key="1">
    <citation type="submission" date="2022-11" db="EMBL/GenBank/DDBJ databases">
        <title>Description of Microcella daejonensis nov. sp, isolated from riverside soil.</title>
        <authorList>
            <person name="Molina K.M."/>
            <person name="Kim S.B."/>
        </authorList>
    </citation>
    <scope>NUCLEOTIDE SEQUENCE</scope>
    <source>
        <strain evidence="5">MMS21-STM12</strain>
    </source>
</reference>
<dbReference type="InterPro" id="IPR028098">
    <property type="entry name" value="Glyco_trans_4-like_N"/>
</dbReference>
<evidence type="ECO:0000256" key="2">
    <source>
        <dbReference type="ARBA" id="ARBA00022676"/>
    </source>
</evidence>
<dbReference type="PANTHER" id="PTHR45947">
    <property type="entry name" value="SULFOQUINOVOSYL TRANSFERASE SQD2"/>
    <property type="match status" value="1"/>
</dbReference>
<dbReference type="Gene3D" id="3.40.50.2000">
    <property type="entry name" value="Glycogen Phosphorylase B"/>
    <property type="match status" value="2"/>
</dbReference>
<dbReference type="GO" id="GO:1901137">
    <property type="term" value="P:carbohydrate derivative biosynthetic process"/>
    <property type="evidence" value="ECO:0007669"/>
    <property type="project" value="UniProtKB-ARBA"/>
</dbReference>
<accession>A0A9E8MMV2</accession>
<dbReference type="PANTHER" id="PTHR45947:SF3">
    <property type="entry name" value="SULFOQUINOVOSYL TRANSFERASE SQD2"/>
    <property type="match status" value="1"/>
</dbReference>
<dbReference type="InterPro" id="IPR050194">
    <property type="entry name" value="Glycosyltransferase_grp1"/>
</dbReference>
<dbReference type="GO" id="GO:0016758">
    <property type="term" value="F:hexosyltransferase activity"/>
    <property type="evidence" value="ECO:0007669"/>
    <property type="project" value="TreeGrafter"/>
</dbReference>
<dbReference type="AlphaFoldDB" id="A0A9E8MMV2"/>
<protein>
    <recommendedName>
        <fullName evidence="1">D-inositol 3-phosphate glycosyltransferase</fullName>
    </recommendedName>
</protein>
<proteinExistence type="predicted"/>
<evidence type="ECO:0000256" key="3">
    <source>
        <dbReference type="ARBA" id="ARBA00022679"/>
    </source>
</evidence>
<dbReference type="RefSeq" id="WP_267782711.1">
    <property type="nucleotide sequence ID" value="NZ_CP113089.1"/>
</dbReference>
<dbReference type="Pfam" id="PF13692">
    <property type="entry name" value="Glyco_trans_1_4"/>
    <property type="match status" value="1"/>
</dbReference>
<name>A0A9E8MMV2_9MICO</name>
<gene>
    <name evidence="5" type="ORF">OVN18_06105</name>
</gene>
<dbReference type="Pfam" id="PF13439">
    <property type="entry name" value="Glyco_transf_4"/>
    <property type="match status" value="1"/>
</dbReference>
<evidence type="ECO:0000256" key="1">
    <source>
        <dbReference type="ARBA" id="ARBA00021292"/>
    </source>
</evidence>
<evidence type="ECO:0000313" key="5">
    <source>
        <dbReference type="EMBL" id="WAB82570.1"/>
    </source>
</evidence>
<evidence type="ECO:0000259" key="4">
    <source>
        <dbReference type="Pfam" id="PF13439"/>
    </source>
</evidence>
<keyword evidence="3" id="KW-0808">Transferase</keyword>
<dbReference type="Proteomes" id="UP001164706">
    <property type="component" value="Chromosome"/>
</dbReference>
<evidence type="ECO:0000313" key="6">
    <source>
        <dbReference type="Proteomes" id="UP001164706"/>
    </source>
</evidence>
<dbReference type="KEGG" id="mdb:OVN18_06105"/>
<keyword evidence="2" id="KW-0328">Glycosyltransferase</keyword>
<dbReference type="EMBL" id="CP113089">
    <property type="protein sequence ID" value="WAB82570.1"/>
    <property type="molecule type" value="Genomic_DNA"/>
</dbReference>
<organism evidence="5 6">
    <name type="scientific">Microcella daejeonensis</name>
    <dbReference type="NCBI Taxonomy" id="2994971"/>
    <lineage>
        <taxon>Bacteria</taxon>
        <taxon>Bacillati</taxon>
        <taxon>Actinomycetota</taxon>
        <taxon>Actinomycetes</taxon>
        <taxon>Micrococcales</taxon>
        <taxon>Microbacteriaceae</taxon>
        <taxon>Microcella</taxon>
    </lineage>
</organism>
<dbReference type="SUPFAM" id="SSF53756">
    <property type="entry name" value="UDP-Glycosyltransferase/glycogen phosphorylase"/>
    <property type="match status" value="1"/>
</dbReference>
<dbReference type="CDD" id="cd03814">
    <property type="entry name" value="GT4-like"/>
    <property type="match status" value="1"/>
</dbReference>
<keyword evidence="6" id="KW-1185">Reference proteome</keyword>
<sequence length="376" mass="40313">MKIAVVTESFLPQLNGVTNSVVRVLETLHSDGHEAIVISPTTPGDEHLGYAVHRSGSLPLMRFPMGVPHRALQSTLEAFAPDVVHAAAPFLLGRKALAVCARTGIPSVAVYQTDVAGYLQRYGVGFARPMLDRFVAGVHALADRTLAPTPQTAEQLGRLGIENVHVWGRGVDSRLFHPVRRESPGALALRERAAPNGELLVGYVGRLAAEKQVGRLRELIGMPGARFLIVGDGPERPRLAQAFAHDPVTFTGQLQGPELADAFAALDVFVHFGTEETFGQTIQEAQATGLPVVAPAVGGPLHLVDEGRTGLLVDPAERRGFRRAVERLAADATLRARLGEAGRRAVLGRSWEANNRQLLDHYRAVIAATRARAGAS</sequence>
<feature type="domain" description="Glycosyltransferase subfamily 4-like N-terminal" evidence="4">
    <location>
        <begin position="15"/>
        <end position="173"/>
    </location>
</feature>